<keyword evidence="1" id="KW-0812">Transmembrane</keyword>
<organism evidence="3 4">
    <name type="scientific">Rotaria sordida</name>
    <dbReference type="NCBI Taxonomy" id="392033"/>
    <lineage>
        <taxon>Eukaryota</taxon>
        <taxon>Metazoa</taxon>
        <taxon>Spiralia</taxon>
        <taxon>Gnathifera</taxon>
        <taxon>Rotifera</taxon>
        <taxon>Eurotatoria</taxon>
        <taxon>Bdelloidea</taxon>
        <taxon>Philodinida</taxon>
        <taxon>Philodinidae</taxon>
        <taxon>Rotaria</taxon>
    </lineage>
</organism>
<comment type="caution">
    <text evidence="3">The sequence shown here is derived from an EMBL/GenBank/DDBJ whole genome shotgun (WGS) entry which is preliminary data.</text>
</comment>
<evidence type="ECO:0000313" key="3">
    <source>
        <dbReference type="EMBL" id="CAF1534975.1"/>
    </source>
</evidence>
<dbReference type="AlphaFoldDB" id="A0A815VUS2"/>
<gene>
    <name evidence="3" type="ORF">ZHD862_LOCUS38875</name>
</gene>
<sequence>MQNRFPLIPSIVTKKVDLSYLRKLLINFIVVIIVCDLFYLIISTRTSILTVNSIVTSVISSSGFTFPQCRLSMNESDNWFCESDTDWKRRKMLHHRQNKRNRISDARPLFFQNNWEPTIQCAFEQRLGNTGDGGKWICDIHRFGNMKDTNILIYSLGSSGEFSFEQALRQKFLNAEIHTFDMNLFVCPRTVCVFHQARLGDGRNETSKSLQMIMKDLGHE</sequence>
<dbReference type="PANTHER" id="PTHR32026">
    <property type="entry name" value="METHYLTRANSFERASE-LIKE PROTEIN 24"/>
    <property type="match status" value="1"/>
</dbReference>
<evidence type="ECO:0000256" key="1">
    <source>
        <dbReference type="SAM" id="Phobius"/>
    </source>
</evidence>
<evidence type="ECO:0000259" key="2">
    <source>
        <dbReference type="Pfam" id="PF13383"/>
    </source>
</evidence>
<dbReference type="InterPro" id="IPR025714">
    <property type="entry name" value="Methyltranfer_dom"/>
</dbReference>
<dbReference type="Proteomes" id="UP000663864">
    <property type="component" value="Unassembled WGS sequence"/>
</dbReference>
<keyword evidence="1" id="KW-1133">Transmembrane helix</keyword>
<proteinExistence type="predicted"/>
<accession>A0A815VUS2</accession>
<evidence type="ECO:0000313" key="4">
    <source>
        <dbReference type="Proteomes" id="UP000663864"/>
    </source>
</evidence>
<protein>
    <recommendedName>
        <fullName evidence="2">Methyltransferase domain-containing protein</fullName>
    </recommendedName>
</protein>
<feature type="domain" description="Methyltransferase" evidence="2">
    <location>
        <begin position="86"/>
        <end position="200"/>
    </location>
</feature>
<keyword evidence="1" id="KW-0472">Membrane</keyword>
<dbReference type="InterPro" id="IPR026913">
    <property type="entry name" value="METTL24"/>
</dbReference>
<feature type="transmembrane region" description="Helical" evidence="1">
    <location>
        <begin position="24"/>
        <end position="42"/>
    </location>
</feature>
<feature type="non-terminal residue" evidence="3">
    <location>
        <position position="220"/>
    </location>
</feature>
<dbReference type="Pfam" id="PF13383">
    <property type="entry name" value="Methyltransf_22"/>
    <property type="match status" value="1"/>
</dbReference>
<name>A0A815VUS2_9BILA</name>
<dbReference type="EMBL" id="CAJNOT010011644">
    <property type="protein sequence ID" value="CAF1534975.1"/>
    <property type="molecule type" value="Genomic_DNA"/>
</dbReference>
<reference evidence="3" key="1">
    <citation type="submission" date="2021-02" db="EMBL/GenBank/DDBJ databases">
        <authorList>
            <person name="Nowell W R."/>
        </authorList>
    </citation>
    <scope>NUCLEOTIDE SEQUENCE</scope>
</reference>